<evidence type="ECO:0000256" key="7">
    <source>
        <dbReference type="ARBA" id="ARBA00023136"/>
    </source>
</evidence>
<evidence type="ECO:0000256" key="2">
    <source>
        <dbReference type="ARBA" id="ARBA00004555"/>
    </source>
</evidence>
<keyword evidence="14" id="KW-1185">Reference proteome</keyword>
<feature type="region of interest" description="Disordered" evidence="10">
    <location>
        <begin position="341"/>
        <end position="393"/>
    </location>
</feature>
<protein>
    <recommendedName>
        <fullName evidence="9">LysM and putative peptidoglycan-binding domain-containing protein 3</fullName>
    </recommendedName>
</protein>
<dbReference type="PROSITE" id="PS51782">
    <property type="entry name" value="LYSM"/>
    <property type="match status" value="1"/>
</dbReference>
<evidence type="ECO:0000256" key="3">
    <source>
        <dbReference type="ARBA" id="ARBA00022475"/>
    </source>
</evidence>
<keyword evidence="3" id="KW-1003">Cell membrane</keyword>
<name>A0AAW0HMZ8_MYOGA</name>
<evidence type="ECO:0000313" key="13">
    <source>
        <dbReference type="EMBL" id="KAK7802936.1"/>
    </source>
</evidence>
<evidence type="ECO:0000259" key="12">
    <source>
        <dbReference type="PROSITE" id="PS51782"/>
    </source>
</evidence>
<dbReference type="GO" id="GO:0007030">
    <property type="term" value="P:Golgi organization"/>
    <property type="evidence" value="ECO:0007669"/>
    <property type="project" value="TreeGrafter"/>
</dbReference>
<dbReference type="InterPro" id="IPR018392">
    <property type="entry name" value="LysM"/>
</dbReference>
<feature type="transmembrane region" description="Helical" evidence="11">
    <location>
        <begin position="303"/>
        <end position="326"/>
    </location>
</feature>
<dbReference type="CDD" id="cd00118">
    <property type="entry name" value="LysM"/>
    <property type="match status" value="1"/>
</dbReference>
<feature type="compositionally biased region" description="Gly residues" evidence="10">
    <location>
        <begin position="15"/>
        <end position="26"/>
    </location>
</feature>
<accession>A0AAW0HMZ8</accession>
<dbReference type="PANTHER" id="PTHR20932">
    <property type="entry name" value="LYSM AND PUTATIVE PEPTIDOGLYCAN-BINDING DOMAIN-CONTAINING PROTEIN"/>
    <property type="match status" value="1"/>
</dbReference>
<evidence type="ECO:0000313" key="14">
    <source>
        <dbReference type="Proteomes" id="UP001488838"/>
    </source>
</evidence>
<keyword evidence="6" id="KW-0333">Golgi apparatus</keyword>
<dbReference type="GO" id="GO:0005886">
    <property type="term" value="C:plasma membrane"/>
    <property type="evidence" value="ECO:0007669"/>
    <property type="project" value="UniProtKB-SubCell"/>
</dbReference>
<dbReference type="Pfam" id="PF01476">
    <property type="entry name" value="LysM"/>
    <property type="match status" value="1"/>
</dbReference>
<dbReference type="GO" id="GO:0005794">
    <property type="term" value="C:Golgi apparatus"/>
    <property type="evidence" value="ECO:0007669"/>
    <property type="project" value="UniProtKB-SubCell"/>
</dbReference>
<evidence type="ECO:0000256" key="1">
    <source>
        <dbReference type="ARBA" id="ARBA00004162"/>
    </source>
</evidence>
<evidence type="ECO:0000256" key="10">
    <source>
        <dbReference type="SAM" id="MobiDB-lite"/>
    </source>
</evidence>
<comment type="subcellular location">
    <subcellularLocation>
        <location evidence="1">Cell membrane</location>
        <topology evidence="1">Single-pass membrane protein</topology>
    </subcellularLocation>
    <subcellularLocation>
        <location evidence="2">Golgi apparatus</location>
    </subcellularLocation>
</comment>
<dbReference type="PANTHER" id="PTHR20932:SF5">
    <property type="entry name" value="AND PUTATIVE PEPTIDOGLYCAN-BINDING DOMAIN-CONTAINING PROTEIN 3-RELATED"/>
    <property type="match status" value="1"/>
</dbReference>
<feature type="domain" description="LysM" evidence="12">
    <location>
        <begin position="153"/>
        <end position="197"/>
    </location>
</feature>
<reference evidence="13 14" key="1">
    <citation type="journal article" date="2023" name="bioRxiv">
        <title>Conserved and derived expression patterns and positive selection on dental genes reveal complex evolutionary context of ever-growing rodent molars.</title>
        <authorList>
            <person name="Calamari Z.T."/>
            <person name="Song A."/>
            <person name="Cohen E."/>
            <person name="Akter M."/>
            <person name="Roy R.D."/>
            <person name="Hallikas O."/>
            <person name="Christensen M.M."/>
            <person name="Li P."/>
            <person name="Marangoni P."/>
            <person name="Jernvall J."/>
            <person name="Klein O.D."/>
        </authorList>
    </citation>
    <scope>NUCLEOTIDE SEQUENCE [LARGE SCALE GENOMIC DNA]</scope>
    <source>
        <strain evidence="13">V071</strain>
    </source>
</reference>
<evidence type="ECO:0000256" key="11">
    <source>
        <dbReference type="SAM" id="Phobius"/>
    </source>
</evidence>
<feature type="region of interest" description="Disordered" evidence="10">
    <location>
        <begin position="1"/>
        <end position="30"/>
    </location>
</feature>
<feature type="compositionally biased region" description="Polar residues" evidence="10">
    <location>
        <begin position="382"/>
        <end position="393"/>
    </location>
</feature>
<dbReference type="Gene3D" id="3.10.350.10">
    <property type="entry name" value="LysM domain"/>
    <property type="match status" value="1"/>
</dbReference>
<gene>
    <name evidence="13" type="ORF">U0070_018913</name>
</gene>
<evidence type="ECO:0000256" key="8">
    <source>
        <dbReference type="ARBA" id="ARBA00037465"/>
    </source>
</evidence>
<keyword evidence="5 11" id="KW-1133">Transmembrane helix</keyword>
<comment type="function">
    <text evidence="8">Essential for Golgi structural integrity.</text>
</comment>
<dbReference type="AlphaFoldDB" id="A0AAW0HMZ8"/>
<keyword evidence="7 11" id="KW-0472">Membrane</keyword>
<dbReference type="SMART" id="SM00257">
    <property type="entry name" value="LysM"/>
    <property type="match status" value="1"/>
</dbReference>
<dbReference type="Proteomes" id="UP001488838">
    <property type="component" value="Unassembled WGS sequence"/>
</dbReference>
<evidence type="ECO:0000256" key="9">
    <source>
        <dbReference type="ARBA" id="ARBA00040993"/>
    </source>
</evidence>
<dbReference type="InterPro" id="IPR036779">
    <property type="entry name" value="LysM_dom_sf"/>
</dbReference>
<organism evidence="13 14">
    <name type="scientific">Myodes glareolus</name>
    <name type="common">Bank vole</name>
    <name type="synonym">Clethrionomys glareolus</name>
    <dbReference type="NCBI Taxonomy" id="447135"/>
    <lineage>
        <taxon>Eukaryota</taxon>
        <taxon>Metazoa</taxon>
        <taxon>Chordata</taxon>
        <taxon>Craniata</taxon>
        <taxon>Vertebrata</taxon>
        <taxon>Euteleostomi</taxon>
        <taxon>Mammalia</taxon>
        <taxon>Eutheria</taxon>
        <taxon>Euarchontoglires</taxon>
        <taxon>Glires</taxon>
        <taxon>Rodentia</taxon>
        <taxon>Myomorpha</taxon>
        <taxon>Muroidea</taxon>
        <taxon>Cricetidae</taxon>
        <taxon>Arvicolinae</taxon>
        <taxon>Myodes</taxon>
    </lineage>
</organism>
<proteinExistence type="predicted"/>
<evidence type="ECO:0000256" key="6">
    <source>
        <dbReference type="ARBA" id="ARBA00023034"/>
    </source>
</evidence>
<sequence>MTHRRFADVAAAVGPEGGDGGDGGRSAPGTAERLESVMSFPGPRLRWQTVLGEQDSRADGVSLALAVLLPLLPPLSGCRTRGSADCKIMAGRNQNRSVSLPGIQASGQLHTFGNCTDNDVLEEDAEVYELRSRGKEKVRRSTSRDRLDDIILLTRDIQEGDTLNAVALQYCCTVADIKRVNNLISDQDFFALRSIKIPVKKFSSLTESLHPLKGRQGSHPPAVAFAQEQDPVPTEDSLSSSGSAGSFLKEVDRDIEELVKCTDTKKENLNEVVSALAAQQVRFEPDSRSTHRKDPYYGADWGIGWWTAVVIMLIVGIITPVFYLLYYEILAKVDVSHHSTVGSSHLHPGLTPPSQHRETGNGLVPTKGIRAGQQDDHKLYRQHSQSPAAQHKT</sequence>
<evidence type="ECO:0000256" key="5">
    <source>
        <dbReference type="ARBA" id="ARBA00022989"/>
    </source>
</evidence>
<keyword evidence="4 11" id="KW-0812">Transmembrane</keyword>
<dbReference type="EMBL" id="JBBHLL010000437">
    <property type="protein sequence ID" value="KAK7802936.1"/>
    <property type="molecule type" value="Genomic_DNA"/>
</dbReference>
<comment type="caution">
    <text evidence="13">The sequence shown here is derived from an EMBL/GenBank/DDBJ whole genome shotgun (WGS) entry which is preliminary data.</text>
</comment>
<dbReference type="InterPro" id="IPR045030">
    <property type="entry name" value="LYSM1-4"/>
</dbReference>
<evidence type="ECO:0000256" key="4">
    <source>
        <dbReference type="ARBA" id="ARBA00022692"/>
    </source>
</evidence>